<dbReference type="OMA" id="WHCHCRS"/>
<feature type="signal peptide" evidence="2">
    <location>
        <begin position="1"/>
        <end position="23"/>
    </location>
</feature>
<feature type="compositionally biased region" description="Polar residues" evidence="1">
    <location>
        <begin position="179"/>
        <end position="190"/>
    </location>
</feature>
<evidence type="ECO:0000313" key="3">
    <source>
        <dbReference type="Ensembl" id="ENSJJAP00000016483.1"/>
    </source>
</evidence>
<reference evidence="3" key="2">
    <citation type="submission" date="2025-09" db="UniProtKB">
        <authorList>
            <consortium name="Ensembl"/>
        </authorList>
    </citation>
    <scope>IDENTIFICATION</scope>
</reference>
<accession>A0A8C5KVI3</accession>
<feature type="chain" id="PRO_5034241780" evidence="2">
    <location>
        <begin position="24"/>
        <end position="371"/>
    </location>
</feature>
<keyword evidence="2" id="KW-0732">Signal</keyword>
<protein>
    <submittedName>
        <fullName evidence="3">Predicted gene 128</fullName>
    </submittedName>
</protein>
<dbReference type="PANTHER" id="PTHR16240:SF2">
    <property type="entry name" value="PROTEIN MENT"/>
    <property type="match status" value="1"/>
</dbReference>
<feature type="region of interest" description="Disordered" evidence="1">
    <location>
        <begin position="20"/>
        <end position="70"/>
    </location>
</feature>
<sequence>MVPAACVLLWALLVSAGPRAAGAQEQTSTPTPTPTPSPRASLRFGGPARSRGTGGPARPSVPQKTRMKVEEDENDALATADRLAGPAAAELLATVTGISRASDPALEQDEDGSLEEGVVIDASKSTAASTVASPSTGRVLANSQEREIRLTTSLPSATSRSTADLLTSSDTTLSRWSTPGSTPKPWSTPSRPAMPPPEDLRVVLMPWGPWHCHCKSGTMSRSRAGKLQGLSGRLRVGALNQLRTEHRPCTYHQCPCNRRREECPLDSSLCSGDSCSSQTTSPTTTTTTSAMPPIHLRRRPLLPPPSPSPALAFWKKVRMGLEDIWNSLSSVFTEMQPVSVLFVDVSNLVPKTASAALPRIVPDLAVWFTES</sequence>
<feature type="compositionally biased region" description="Low complexity" evidence="1">
    <location>
        <begin position="156"/>
        <end position="178"/>
    </location>
</feature>
<proteinExistence type="predicted"/>
<keyword evidence="4" id="KW-1185">Reference proteome</keyword>
<name>A0A8C5KVI3_JACJA</name>
<dbReference type="GO" id="GO:0042127">
    <property type="term" value="P:regulation of cell population proliferation"/>
    <property type="evidence" value="ECO:0007669"/>
    <property type="project" value="Ensembl"/>
</dbReference>
<dbReference type="GeneTree" id="ENSGT00390000014288"/>
<reference evidence="3" key="1">
    <citation type="submission" date="2025-08" db="UniProtKB">
        <authorList>
            <consortium name="Ensembl"/>
        </authorList>
    </citation>
    <scope>IDENTIFICATION</scope>
</reference>
<evidence type="ECO:0000256" key="2">
    <source>
        <dbReference type="SAM" id="SignalP"/>
    </source>
</evidence>
<dbReference type="Pfam" id="PF15322">
    <property type="entry name" value="PMSI1"/>
    <property type="match status" value="1"/>
</dbReference>
<dbReference type="InterPro" id="IPR029292">
    <property type="entry name" value="MENT"/>
</dbReference>
<dbReference type="AlphaFoldDB" id="A0A8C5KVI3"/>
<dbReference type="Ensembl" id="ENSJJAT00000022995.1">
    <property type="protein sequence ID" value="ENSJJAP00000016483.1"/>
    <property type="gene ID" value="ENSJJAG00000018318.1"/>
</dbReference>
<evidence type="ECO:0000313" key="4">
    <source>
        <dbReference type="Proteomes" id="UP000694385"/>
    </source>
</evidence>
<organism evidence="3 4">
    <name type="scientific">Jaculus jaculus</name>
    <name type="common">Lesser Egyptian jerboa</name>
    <dbReference type="NCBI Taxonomy" id="51337"/>
    <lineage>
        <taxon>Eukaryota</taxon>
        <taxon>Metazoa</taxon>
        <taxon>Chordata</taxon>
        <taxon>Craniata</taxon>
        <taxon>Vertebrata</taxon>
        <taxon>Euteleostomi</taxon>
        <taxon>Mammalia</taxon>
        <taxon>Eutheria</taxon>
        <taxon>Euarchontoglires</taxon>
        <taxon>Glires</taxon>
        <taxon>Rodentia</taxon>
        <taxon>Myomorpha</taxon>
        <taxon>Dipodoidea</taxon>
        <taxon>Dipodidae</taxon>
        <taxon>Dipodinae</taxon>
        <taxon>Jaculus</taxon>
    </lineage>
</organism>
<feature type="region of interest" description="Disordered" evidence="1">
    <location>
        <begin position="146"/>
        <end position="195"/>
    </location>
</feature>
<evidence type="ECO:0000256" key="1">
    <source>
        <dbReference type="SAM" id="MobiDB-lite"/>
    </source>
</evidence>
<dbReference type="Proteomes" id="UP000694385">
    <property type="component" value="Unassembled WGS sequence"/>
</dbReference>
<dbReference type="PANTHER" id="PTHR16240">
    <property type="entry name" value="PROTEIN MENT"/>
    <property type="match status" value="1"/>
</dbReference>
<feature type="region of interest" description="Disordered" evidence="1">
    <location>
        <begin position="274"/>
        <end position="301"/>
    </location>
</feature>
<feature type="compositionally biased region" description="Low complexity" evidence="1">
    <location>
        <begin position="274"/>
        <end position="294"/>
    </location>
</feature>